<dbReference type="Ensembl" id="ENSNNAT00000016317.1">
    <property type="protein sequence ID" value="ENSNNAP00000015555.1"/>
    <property type="gene ID" value="ENSNNAG00000010492.1"/>
</dbReference>
<organism evidence="1 2">
    <name type="scientific">Naja naja</name>
    <name type="common">Indian cobra</name>
    <dbReference type="NCBI Taxonomy" id="35670"/>
    <lineage>
        <taxon>Eukaryota</taxon>
        <taxon>Metazoa</taxon>
        <taxon>Chordata</taxon>
        <taxon>Craniata</taxon>
        <taxon>Vertebrata</taxon>
        <taxon>Euteleostomi</taxon>
        <taxon>Lepidosauria</taxon>
        <taxon>Squamata</taxon>
        <taxon>Bifurcata</taxon>
        <taxon>Unidentata</taxon>
        <taxon>Episquamata</taxon>
        <taxon>Toxicofera</taxon>
        <taxon>Serpentes</taxon>
        <taxon>Colubroidea</taxon>
        <taxon>Elapidae</taxon>
        <taxon>Elapinae</taxon>
        <taxon>Naja</taxon>
    </lineage>
</organism>
<evidence type="ECO:0000313" key="1">
    <source>
        <dbReference type="Ensembl" id="ENSNNAP00000015555.1"/>
    </source>
</evidence>
<dbReference type="AlphaFoldDB" id="A0A8C6XJR5"/>
<sequence length="208" mass="22752">WLEDSSSRGKTSCPRETGPLAFRVRLGDNRLPKILQWGQPSTPLTPTQDPSLLSRLPAGEDAGLAPRREVAIDFEGVAGTALVGIDPVFAWGEGRAKVPHRASSWWGVSHDSNGSFANSSPTHPKKTRCSSLGKVIWSVNIPPGFHIWLPKQVGCKYFFTTVLCMWLGGHGHVTEWVASFFFAAPPACALFFCLLGEAVRQRGESWHS</sequence>
<protein>
    <submittedName>
        <fullName evidence="1">Uncharacterized protein</fullName>
    </submittedName>
</protein>
<dbReference type="Proteomes" id="UP000694559">
    <property type="component" value="Unplaced"/>
</dbReference>
<proteinExistence type="predicted"/>
<evidence type="ECO:0000313" key="2">
    <source>
        <dbReference type="Proteomes" id="UP000694559"/>
    </source>
</evidence>
<reference evidence="1" key="2">
    <citation type="submission" date="2025-09" db="UniProtKB">
        <authorList>
            <consortium name="Ensembl"/>
        </authorList>
    </citation>
    <scope>IDENTIFICATION</scope>
</reference>
<reference evidence="1" key="1">
    <citation type="submission" date="2025-08" db="UniProtKB">
        <authorList>
            <consortium name="Ensembl"/>
        </authorList>
    </citation>
    <scope>IDENTIFICATION</scope>
</reference>
<accession>A0A8C6XJR5</accession>
<keyword evidence="2" id="KW-1185">Reference proteome</keyword>
<name>A0A8C6XJR5_NAJNA</name>